<gene>
    <name evidence="6" type="ORF">FGK64_10815</name>
</gene>
<comment type="subcellular location">
    <subcellularLocation>
        <location evidence="1">Membrane</location>
        <topology evidence="1">Multi-pass membrane protein</topology>
    </subcellularLocation>
</comment>
<keyword evidence="3 5" id="KW-1133">Transmembrane helix</keyword>
<evidence type="ECO:0000256" key="3">
    <source>
        <dbReference type="ARBA" id="ARBA00022989"/>
    </source>
</evidence>
<feature type="transmembrane region" description="Helical" evidence="5">
    <location>
        <begin position="67"/>
        <end position="87"/>
    </location>
</feature>
<reference evidence="6 7" key="1">
    <citation type="submission" date="2019-05" db="EMBL/GenBank/DDBJ databases">
        <title>Marivita sp. nov. isolated from sea sediment.</title>
        <authorList>
            <person name="Kim W."/>
        </authorList>
    </citation>
    <scope>NUCLEOTIDE SEQUENCE [LARGE SCALE GENOMIC DNA]</scope>
    <source>
        <strain evidence="6 7">CAU 1492</strain>
    </source>
</reference>
<evidence type="ECO:0000256" key="5">
    <source>
        <dbReference type="SAM" id="Phobius"/>
    </source>
</evidence>
<accession>A0ABY2XA39</accession>
<feature type="transmembrane region" description="Helical" evidence="5">
    <location>
        <begin position="44"/>
        <end position="62"/>
    </location>
</feature>
<dbReference type="InterPro" id="IPR032808">
    <property type="entry name" value="DoxX"/>
</dbReference>
<evidence type="ECO:0000256" key="1">
    <source>
        <dbReference type="ARBA" id="ARBA00004141"/>
    </source>
</evidence>
<organism evidence="6 7">
    <name type="scientific">Arenibacterium halophilum</name>
    <dbReference type="NCBI Taxonomy" id="2583821"/>
    <lineage>
        <taxon>Bacteria</taxon>
        <taxon>Pseudomonadati</taxon>
        <taxon>Pseudomonadota</taxon>
        <taxon>Alphaproteobacteria</taxon>
        <taxon>Rhodobacterales</taxon>
        <taxon>Paracoccaceae</taxon>
        <taxon>Arenibacterium</taxon>
    </lineage>
</organism>
<feature type="transmembrane region" description="Helical" evidence="5">
    <location>
        <begin position="93"/>
        <end position="111"/>
    </location>
</feature>
<protein>
    <submittedName>
        <fullName evidence="6">DoxX family protein</fullName>
    </submittedName>
</protein>
<keyword evidence="4 5" id="KW-0472">Membrane</keyword>
<dbReference type="EMBL" id="VCPC01000002">
    <property type="protein sequence ID" value="TMV13243.1"/>
    <property type="molecule type" value="Genomic_DNA"/>
</dbReference>
<keyword evidence="7" id="KW-1185">Reference proteome</keyword>
<name>A0ABY2XA39_9RHOB</name>
<evidence type="ECO:0000256" key="2">
    <source>
        <dbReference type="ARBA" id="ARBA00022692"/>
    </source>
</evidence>
<dbReference type="Pfam" id="PF13564">
    <property type="entry name" value="DoxX_2"/>
    <property type="match status" value="1"/>
</dbReference>
<comment type="caution">
    <text evidence="6">The sequence shown here is derived from an EMBL/GenBank/DDBJ whole genome shotgun (WGS) entry which is preliminary data.</text>
</comment>
<dbReference type="RefSeq" id="WP_138863799.1">
    <property type="nucleotide sequence ID" value="NZ_VCPC01000002.1"/>
</dbReference>
<keyword evidence="2 5" id="KW-0812">Transmembrane</keyword>
<proteinExistence type="predicted"/>
<dbReference type="Proteomes" id="UP001191082">
    <property type="component" value="Unassembled WGS sequence"/>
</dbReference>
<evidence type="ECO:0000256" key="4">
    <source>
        <dbReference type="ARBA" id="ARBA00023136"/>
    </source>
</evidence>
<evidence type="ECO:0000313" key="6">
    <source>
        <dbReference type="EMBL" id="TMV13243.1"/>
    </source>
</evidence>
<evidence type="ECO:0000313" key="7">
    <source>
        <dbReference type="Proteomes" id="UP001191082"/>
    </source>
</evidence>
<sequence>MKSIPWRHIFAALIAAFFVLGGTMNIFASEQIQADYTRWGYPGWFHYLTGILEWTAAVLIALPATRLIGSLLAAGVMASAAGTVLLNGEFSHAIAPLVVLVIVAINFWVTWRANNRLAAPV</sequence>